<dbReference type="GO" id="GO:0000794">
    <property type="term" value="C:condensed nuclear chromosome"/>
    <property type="evidence" value="ECO:0007669"/>
    <property type="project" value="TreeGrafter"/>
</dbReference>
<keyword evidence="16" id="KW-1185">Reference proteome</keyword>
<keyword evidence="5 11" id="KW-0863">Zinc-finger</keyword>
<dbReference type="Pfam" id="PF18044">
    <property type="entry name" value="zf-CCCH_4"/>
    <property type="match status" value="1"/>
</dbReference>
<dbReference type="GO" id="GO:0010774">
    <property type="term" value="P:meiotic strand invasion involved in reciprocal meiotic recombination"/>
    <property type="evidence" value="ECO:0007669"/>
    <property type="project" value="TreeGrafter"/>
</dbReference>
<feature type="zinc finger region" description="C3H1-type" evidence="11">
    <location>
        <begin position="390"/>
        <end position="417"/>
    </location>
</feature>
<feature type="compositionally biased region" description="Basic and acidic residues" evidence="13">
    <location>
        <begin position="361"/>
        <end position="377"/>
    </location>
</feature>
<dbReference type="GO" id="GO:0003690">
    <property type="term" value="F:double-stranded DNA binding"/>
    <property type="evidence" value="ECO:0007669"/>
    <property type="project" value="TreeGrafter"/>
</dbReference>
<feature type="region of interest" description="Disordered" evidence="13">
    <location>
        <begin position="826"/>
        <end position="880"/>
    </location>
</feature>
<evidence type="ECO:0000313" key="15">
    <source>
        <dbReference type="EMBL" id="GAO48128.1"/>
    </source>
</evidence>
<dbReference type="GO" id="GO:0008270">
    <property type="term" value="F:zinc ion binding"/>
    <property type="evidence" value="ECO:0007669"/>
    <property type="project" value="UniProtKB-KW"/>
</dbReference>
<proteinExistence type="inferred from homology"/>
<dbReference type="InterPro" id="IPR036388">
    <property type="entry name" value="WH-like_DNA-bd_sf"/>
</dbReference>
<name>A0A0E9NE94_SAICN</name>
<dbReference type="GO" id="GO:0007129">
    <property type="term" value="P:homologous chromosome pairing at meiosis"/>
    <property type="evidence" value="ECO:0007669"/>
    <property type="project" value="TreeGrafter"/>
</dbReference>
<comment type="similarity">
    <text evidence="2">Belongs to the HOP2 family.</text>
</comment>
<dbReference type="PANTHER" id="PTHR15938">
    <property type="entry name" value="TBP-1 INTERACTING PROTEIN"/>
    <property type="match status" value="1"/>
</dbReference>
<feature type="region of interest" description="Disordered" evidence="13">
    <location>
        <begin position="926"/>
        <end position="960"/>
    </location>
</feature>
<dbReference type="GO" id="GO:0000709">
    <property type="term" value="P:meiotic joint molecule formation"/>
    <property type="evidence" value="ECO:0007669"/>
    <property type="project" value="TreeGrafter"/>
</dbReference>
<dbReference type="PROSITE" id="PS50103">
    <property type="entry name" value="ZF_C3H1"/>
    <property type="match status" value="2"/>
</dbReference>
<reference evidence="15 16" key="3">
    <citation type="journal article" date="2015" name="Genome Announc.">
        <title>Draft Genome Sequence of the Archiascomycetous Yeast Saitoella complicata.</title>
        <authorList>
            <person name="Yamauchi K."/>
            <person name="Kondo S."/>
            <person name="Hamamoto M."/>
            <person name="Takahashi Y."/>
            <person name="Ogura Y."/>
            <person name="Hayashi T."/>
            <person name="Nishida H."/>
        </authorList>
    </citation>
    <scope>NUCLEOTIDE SEQUENCE [LARGE SCALE GENOMIC DNA]</scope>
    <source>
        <strain evidence="15 16">NRRL Y-17804</strain>
    </source>
</reference>
<dbReference type="InterPro" id="IPR000571">
    <property type="entry name" value="Znf_CCCH"/>
</dbReference>
<protein>
    <recommendedName>
        <fullName evidence="3">Homologous-pairing protein 2 homolog</fullName>
    </recommendedName>
</protein>
<dbReference type="Pfam" id="PF00642">
    <property type="entry name" value="zf-CCCH"/>
    <property type="match status" value="1"/>
</dbReference>
<dbReference type="EMBL" id="BACD03000013">
    <property type="protein sequence ID" value="GAO48128.1"/>
    <property type="molecule type" value="Genomic_DNA"/>
</dbReference>
<keyword evidence="10" id="KW-0469">Meiosis</keyword>
<comment type="caution">
    <text evidence="15">The sequence shown here is derived from an EMBL/GenBank/DDBJ whole genome shotgun (WGS) entry which is preliminary data.</text>
</comment>
<dbReference type="STRING" id="698492.A0A0E9NE94"/>
<dbReference type="InterPro" id="IPR036855">
    <property type="entry name" value="Znf_CCCH_sf"/>
</dbReference>
<evidence type="ECO:0000256" key="2">
    <source>
        <dbReference type="ARBA" id="ARBA00007922"/>
    </source>
</evidence>
<evidence type="ECO:0000313" key="16">
    <source>
        <dbReference type="Proteomes" id="UP000033140"/>
    </source>
</evidence>
<accession>A0A0E9NE94</accession>
<feature type="compositionally biased region" description="Low complexity" evidence="13">
    <location>
        <begin position="767"/>
        <end position="781"/>
    </location>
</feature>
<keyword evidence="4 11" id="KW-0479">Metal-binding</keyword>
<evidence type="ECO:0000256" key="13">
    <source>
        <dbReference type="SAM" id="MobiDB-lite"/>
    </source>
</evidence>
<feature type="coiled-coil region" evidence="12">
    <location>
        <begin position="167"/>
        <end position="194"/>
    </location>
</feature>
<feature type="domain" description="C3H1-type" evidence="14">
    <location>
        <begin position="390"/>
        <end position="417"/>
    </location>
</feature>
<keyword evidence="6 11" id="KW-0862">Zinc</keyword>
<evidence type="ECO:0000256" key="1">
    <source>
        <dbReference type="ARBA" id="ARBA00004123"/>
    </source>
</evidence>
<dbReference type="SUPFAM" id="SSF90229">
    <property type="entry name" value="CCCH zinc finger"/>
    <property type="match status" value="1"/>
</dbReference>
<feature type="domain" description="C3H1-type" evidence="14">
    <location>
        <begin position="420"/>
        <end position="447"/>
    </location>
</feature>
<dbReference type="InterPro" id="IPR041367">
    <property type="entry name" value="Znf-CCCH_4"/>
</dbReference>
<dbReference type="Gene3D" id="4.10.1000.10">
    <property type="entry name" value="Zinc finger, CCCH-type"/>
    <property type="match status" value="1"/>
</dbReference>
<evidence type="ECO:0000256" key="5">
    <source>
        <dbReference type="ARBA" id="ARBA00022771"/>
    </source>
</evidence>
<feature type="region of interest" description="Disordered" evidence="13">
    <location>
        <begin position="358"/>
        <end position="388"/>
    </location>
</feature>
<evidence type="ECO:0000256" key="3">
    <source>
        <dbReference type="ARBA" id="ARBA00016093"/>
    </source>
</evidence>
<evidence type="ECO:0000256" key="10">
    <source>
        <dbReference type="ARBA" id="ARBA00023254"/>
    </source>
</evidence>
<feature type="compositionally biased region" description="Polar residues" evidence="13">
    <location>
        <begin position="314"/>
        <end position="333"/>
    </location>
</feature>
<comment type="subcellular location">
    <subcellularLocation>
        <location evidence="1">Nucleus</location>
    </subcellularLocation>
</comment>
<dbReference type="Gene3D" id="1.20.120.1350">
    <property type="entry name" value="Pneumovirus matrix protein 2 (M2), zinc-binding domain"/>
    <property type="match status" value="1"/>
</dbReference>
<evidence type="ECO:0000259" key="14">
    <source>
        <dbReference type="PROSITE" id="PS50103"/>
    </source>
</evidence>
<reference evidence="15 16" key="2">
    <citation type="journal article" date="2014" name="J. Gen. Appl. Microbiol.">
        <title>The early diverging ascomycetous budding yeast Saitoella complicata has three histone deacetylases belonging to the Clr6, Hos2, and Rpd3 lineages.</title>
        <authorList>
            <person name="Nishida H."/>
            <person name="Matsumoto T."/>
            <person name="Kondo S."/>
            <person name="Hamamoto M."/>
            <person name="Yoshikawa H."/>
        </authorList>
    </citation>
    <scope>NUCLEOTIDE SEQUENCE [LARGE SCALE GENOMIC DNA]</scope>
    <source>
        <strain evidence="15 16">NRRL Y-17804</strain>
    </source>
</reference>
<organism evidence="15 16">
    <name type="scientific">Saitoella complicata (strain BCRC 22490 / CBS 7301 / JCM 7358 / NBRC 10748 / NRRL Y-17804)</name>
    <dbReference type="NCBI Taxonomy" id="698492"/>
    <lineage>
        <taxon>Eukaryota</taxon>
        <taxon>Fungi</taxon>
        <taxon>Dikarya</taxon>
        <taxon>Ascomycota</taxon>
        <taxon>Taphrinomycotina</taxon>
        <taxon>Taphrinomycotina incertae sedis</taxon>
        <taxon>Saitoella</taxon>
    </lineage>
</organism>
<dbReference type="Gene3D" id="1.10.10.10">
    <property type="entry name" value="Winged helix-like DNA-binding domain superfamily/Winged helix DNA-binding domain"/>
    <property type="match status" value="1"/>
</dbReference>
<dbReference type="InterPro" id="IPR010776">
    <property type="entry name" value="Hop2_WH_dom"/>
</dbReference>
<dbReference type="PANTHER" id="PTHR15938:SF0">
    <property type="entry name" value="HOMOLOGOUS-PAIRING PROTEIN 2 HOMOLOG"/>
    <property type="match status" value="1"/>
</dbReference>
<dbReference type="GO" id="GO:0120230">
    <property type="term" value="F:recombinase activator activity"/>
    <property type="evidence" value="ECO:0007669"/>
    <property type="project" value="TreeGrafter"/>
</dbReference>
<feature type="compositionally biased region" description="Basic and acidic residues" evidence="13">
    <location>
        <begin position="938"/>
        <end position="960"/>
    </location>
</feature>
<feature type="compositionally biased region" description="Basic and acidic residues" evidence="13">
    <location>
        <begin position="729"/>
        <end position="744"/>
    </location>
</feature>
<keyword evidence="8" id="KW-0233">DNA recombination</keyword>
<evidence type="ECO:0000256" key="6">
    <source>
        <dbReference type="ARBA" id="ARBA00022833"/>
    </source>
</evidence>
<dbReference type="InterPro" id="IPR040661">
    <property type="entry name" value="LZ3wCH"/>
</dbReference>
<dbReference type="OMA" id="YDMIPTI"/>
<dbReference type="Proteomes" id="UP000033140">
    <property type="component" value="Unassembled WGS sequence"/>
</dbReference>
<sequence>MASDAVLDIEQGQKSQSQRRHMNVDIYWTSWFSLTLVALLPGPSSRPHPERLPPQPPCTYASSAFTAHTLNEMAKDKPAKDAKAKKPVQAKPEDAEKLVLDYLRKTNRPYSATDVSMNLHNAISKPNTQKILQVLADRGDLLMKTYGKQSVFVVKQDTGNVPSAEVLAEMDGKIEQLKERVQGVKDGNRALQNEFNQVTATPPTNTLAPLLANLQTEIQTLSTRLAPLRTGANPITPAERKQIDTDYHNMRKEWQKRRKWFKNLWGMIEEGSGMTEAKELFERLGIEEDDVPFDEDPLRILSRTTPPRARVNGPSGNVHHQSSSIHPGQGQHTLSIQSDKTMSTLSAYMPMAQLNQIDAQSNERRRDGQPPKDKAESAFEGSRSPPANKNLQHVPCKFYMLGKCQAGDRCQFSHNLATLGTERAPCKYFQKGNCKFGAKCALAHIMPDGRRVNNAARLYRGPVDIGGRMPVEGRVGGGGGSALQVGLQMYGDQIMHHPHPQALPLPMQNQYQEYVDTTQATYSSSYGARRPSVNATGSFDGLASSFNDLKLSSSTRTLGPLDAPLPPSLDSNGMSYFARHGPIAASVPSKFGFDVPIGTPGAGNTADYGSSPAGTPSGGKNLIMSLESADESALPQSPRSAALLPVPQGPDVLAPAPKRPHLPISSSFPARRTSFFRLNGLQGDDWLPLSTAQESEQENGVVEEDEDEGHFTFEEDFVPSSLQELLTPQERERRMSRNDEERPRVAFSPPGSHASLAPGHGSGLGTSPGSTGSFGTSPGSSRFGALFQRHHSTGNVTDTSSNLSSSPSRAVPAAGVIGSPLRSVLAQSLSREPHHPSALRTSVSGQGTGSRERVKSEGETEDELEGEDDLEEEDEGEASEVQFDMDDVSLEFFEKISIACALFGLSLNLSSFPYTLKACHSSHLRDTYSSSQGRERHKCSDEKSPSVPKENHSSRSDQRS</sequence>
<evidence type="ECO:0000256" key="7">
    <source>
        <dbReference type="ARBA" id="ARBA00023054"/>
    </source>
</evidence>
<evidence type="ECO:0000256" key="8">
    <source>
        <dbReference type="ARBA" id="ARBA00023172"/>
    </source>
</evidence>
<evidence type="ECO:0000256" key="4">
    <source>
        <dbReference type="ARBA" id="ARBA00022723"/>
    </source>
</evidence>
<feature type="zinc finger region" description="C3H1-type" evidence="11">
    <location>
        <begin position="420"/>
        <end position="447"/>
    </location>
</feature>
<dbReference type="SMART" id="SM00356">
    <property type="entry name" value="ZnF_C3H1"/>
    <property type="match status" value="2"/>
</dbReference>
<evidence type="ECO:0000256" key="9">
    <source>
        <dbReference type="ARBA" id="ARBA00023242"/>
    </source>
</evidence>
<dbReference type="AlphaFoldDB" id="A0A0E9NE94"/>
<gene>
    <name evidence="15" type="ORF">G7K_2312-t1</name>
</gene>
<dbReference type="Pfam" id="PF07106">
    <property type="entry name" value="WHD_TBPIP"/>
    <property type="match status" value="1"/>
</dbReference>
<feature type="region of interest" description="Disordered" evidence="13">
    <location>
        <begin position="717"/>
        <end position="812"/>
    </location>
</feature>
<dbReference type="GO" id="GO:0120231">
    <property type="term" value="C:DNA recombinase auxiliary factor complex"/>
    <property type="evidence" value="ECO:0007669"/>
    <property type="project" value="TreeGrafter"/>
</dbReference>
<keyword evidence="7 12" id="KW-0175">Coiled coil</keyword>
<dbReference type="Pfam" id="PF18517">
    <property type="entry name" value="LZ3wCH"/>
    <property type="match status" value="1"/>
</dbReference>
<evidence type="ECO:0000256" key="11">
    <source>
        <dbReference type="PROSITE-ProRule" id="PRU00723"/>
    </source>
</evidence>
<evidence type="ECO:0000256" key="12">
    <source>
        <dbReference type="SAM" id="Coils"/>
    </source>
</evidence>
<reference evidence="15 16" key="1">
    <citation type="journal article" date="2011" name="J. Gen. Appl. Microbiol.">
        <title>Draft genome sequencing of the enigmatic yeast Saitoella complicata.</title>
        <authorList>
            <person name="Nishida H."/>
            <person name="Hamamoto M."/>
            <person name="Sugiyama J."/>
        </authorList>
    </citation>
    <scope>NUCLEOTIDE SEQUENCE [LARGE SCALE GENOMIC DNA]</scope>
    <source>
        <strain evidence="15 16">NRRL Y-17804</strain>
    </source>
</reference>
<keyword evidence="9" id="KW-0539">Nucleus</keyword>
<feature type="compositionally biased region" description="Acidic residues" evidence="13">
    <location>
        <begin position="859"/>
        <end position="880"/>
    </location>
</feature>
<feature type="region of interest" description="Disordered" evidence="13">
    <location>
        <begin position="295"/>
        <end position="333"/>
    </location>
</feature>